<dbReference type="InterPro" id="IPR036864">
    <property type="entry name" value="Zn2-C6_fun-type_DNA-bd_sf"/>
</dbReference>
<reference evidence="9 10" key="1">
    <citation type="submission" date="2015-01" db="EMBL/GenBank/DDBJ databases">
        <title>The Genome Sequence of Exophiala xenobiotica CBS118157.</title>
        <authorList>
            <consortium name="The Broad Institute Genomics Platform"/>
            <person name="Cuomo C."/>
            <person name="de Hoog S."/>
            <person name="Gorbushina A."/>
            <person name="Stielow B."/>
            <person name="Teixiera M."/>
            <person name="Abouelleil A."/>
            <person name="Chapman S.B."/>
            <person name="Priest M."/>
            <person name="Young S.K."/>
            <person name="Wortman J."/>
            <person name="Nusbaum C."/>
            <person name="Birren B."/>
        </authorList>
    </citation>
    <scope>NUCLEOTIDE SEQUENCE [LARGE SCALE GENOMIC DNA]</scope>
    <source>
        <strain evidence="9 10">CBS 118157</strain>
    </source>
</reference>
<dbReference type="GO" id="GO:0003677">
    <property type="term" value="F:DNA binding"/>
    <property type="evidence" value="ECO:0007669"/>
    <property type="project" value="UniProtKB-KW"/>
</dbReference>
<evidence type="ECO:0000256" key="5">
    <source>
        <dbReference type="ARBA" id="ARBA00023163"/>
    </source>
</evidence>
<feature type="compositionally biased region" description="Basic and acidic residues" evidence="7">
    <location>
        <begin position="816"/>
        <end position="837"/>
    </location>
</feature>
<dbReference type="CDD" id="cd00067">
    <property type="entry name" value="GAL4"/>
    <property type="match status" value="1"/>
</dbReference>
<name>A0A0D2ECK9_9EURO</name>
<keyword evidence="5" id="KW-0804">Transcription</keyword>
<evidence type="ECO:0000256" key="6">
    <source>
        <dbReference type="ARBA" id="ARBA00023242"/>
    </source>
</evidence>
<dbReference type="EMBL" id="KN847321">
    <property type="protein sequence ID" value="KIW53083.1"/>
    <property type="molecule type" value="Genomic_DNA"/>
</dbReference>
<keyword evidence="6" id="KW-0539">Nucleus</keyword>
<feature type="region of interest" description="Disordered" evidence="7">
    <location>
        <begin position="140"/>
        <end position="203"/>
    </location>
</feature>
<evidence type="ECO:0000256" key="3">
    <source>
        <dbReference type="ARBA" id="ARBA00023015"/>
    </source>
</evidence>
<feature type="domain" description="Zn(2)-C6 fungal-type" evidence="8">
    <location>
        <begin position="34"/>
        <end position="67"/>
    </location>
</feature>
<dbReference type="GO" id="GO:0000981">
    <property type="term" value="F:DNA-binding transcription factor activity, RNA polymerase II-specific"/>
    <property type="evidence" value="ECO:0007669"/>
    <property type="project" value="InterPro"/>
</dbReference>
<dbReference type="RefSeq" id="XP_013313667.1">
    <property type="nucleotide sequence ID" value="XM_013458213.1"/>
</dbReference>
<evidence type="ECO:0000313" key="9">
    <source>
        <dbReference type="EMBL" id="KIW53083.1"/>
    </source>
</evidence>
<dbReference type="SMART" id="SM00906">
    <property type="entry name" value="Fungal_trans"/>
    <property type="match status" value="1"/>
</dbReference>
<comment type="subcellular location">
    <subcellularLocation>
        <location evidence="1">Nucleus</location>
    </subcellularLocation>
</comment>
<feature type="region of interest" description="Disordered" evidence="7">
    <location>
        <begin position="795"/>
        <end position="876"/>
    </location>
</feature>
<keyword evidence="2" id="KW-0479">Metal-binding</keyword>
<dbReference type="PANTHER" id="PTHR46910">
    <property type="entry name" value="TRANSCRIPTION FACTOR PDR1"/>
    <property type="match status" value="1"/>
</dbReference>
<keyword evidence="4" id="KW-0238">DNA-binding</keyword>
<dbReference type="Pfam" id="PF04082">
    <property type="entry name" value="Fungal_trans"/>
    <property type="match status" value="1"/>
</dbReference>
<organism evidence="9 10">
    <name type="scientific">Exophiala xenobiotica</name>
    <dbReference type="NCBI Taxonomy" id="348802"/>
    <lineage>
        <taxon>Eukaryota</taxon>
        <taxon>Fungi</taxon>
        <taxon>Dikarya</taxon>
        <taxon>Ascomycota</taxon>
        <taxon>Pezizomycotina</taxon>
        <taxon>Eurotiomycetes</taxon>
        <taxon>Chaetothyriomycetidae</taxon>
        <taxon>Chaetothyriales</taxon>
        <taxon>Herpotrichiellaceae</taxon>
        <taxon>Exophiala</taxon>
    </lineage>
</organism>
<dbReference type="PROSITE" id="PS50048">
    <property type="entry name" value="ZN2_CY6_FUNGAL_2"/>
    <property type="match status" value="1"/>
</dbReference>
<evidence type="ECO:0000256" key="2">
    <source>
        <dbReference type="ARBA" id="ARBA00022723"/>
    </source>
</evidence>
<dbReference type="OrthoDB" id="3364175at2759"/>
<dbReference type="InterPro" id="IPR001138">
    <property type="entry name" value="Zn2Cys6_DnaBD"/>
</dbReference>
<evidence type="ECO:0000256" key="1">
    <source>
        <dbReference type="ARBA" id="ARBA00004123"/>
    </source>
</evidence>
<dbReference type="CDD" id="cd12148">
    <property type="entry name" value="fungal_TF_MHR"/>
    <property type="match status" value="1"/>
</dbReference>
<dbReference type="STRING" id="348802.A0A0D2ECK9"/>
<evidence type="ECO:0000313" key="10">
    <source>
        <dbReference type="Proteomes" id="UP000054342"/>
    </source>
</evidence>
<dbReference type="Gene3D" id="4.10.240.10">
    <property type="entry name" value="Zn(2)-C6 fungal-type DNA-binding domain"/>
    <property type="match status" value="1"/>
</dbReference>
<feature type="compositionally biased region" description="Low complexity" evidence="7">
    <location>
        <begin position="148"/>
        <end position="159"/>
    </location>
</feature>
<accession>A0A0D2ECK9</accession>
<dbReference type="GO" id="GO:0006351">
    <property type="term" value="P:DNA-templated transcription"/>
    <property type="evidence" value="ECO:0007669"/>
    <property type="project" value="InterPro"/>
</dbReference>
<gene>
    <name evidence="9" type="ORF">PV05_08681</name>
</gene>
<dbReference type="InterPro" id="IPR050987">
    <property type="entry name" value="AtrR-like"/>
</dbReference>
<proteinExistence type="predicted"/>
<dbReference type="GeneID" id="25330589"/>
<evidence type="ECO:0000256" key="4">
    <source>
        <dbReference type="ARBA" id="ARBA00023125"/>
    </source>
</evidence>
<dbReference type="PROSITE" id="PS00463">
    <property type="entry name" value="ZN2_CY6_FUNGAL_1"/>
    <property type="match status" value="1"/>
</dbReference>
<dbReference type="GO" id="GO:0005634">
    <property type="term" value="C:nucleus"/>
    <property type="evidence" value="ECO:0007669"/>
    <property type="project" value="UniProtKB-SubCell"/>
</dbReference>
<dbReference type="PANTHER" id="PTHR46910:SF3">
    <property type="entry name" value="HALOTOLERANCE PROTEIN 9-RELATED"/>
    <property type="match status" value="1"/>
</dbReference>
<feature type="compositionally biased region" description="Basic and acidic residues" evidence="7">
    <location>
        <begin position="186"/>
        <end position="203"/>
    </location>
</feature>
<evidence type="ECO:0000259" key="8">
    <source>
        <dbReference type="PROSITE" id="PS50048"/>
    </source>
</evidence>
<protein>
    <recommendedName>
        <fullName evidence="8">Zn(2)-C6 fungal-type domain-containing protein</fullName>
    </recommendedName>
</protein>
<keyword evidence="3" id="KW-0805">Transcription regulation</keyword>
<dbReference type="Proteomes" id="UP000054342">
    <property type="component" value="Unassembled WGS sequence"/>
</dbReference>
<evidence type="ECO:0000256" key="7">
    <source>
        <dbReference type="SAM" id="MobiDB-lite"/>
    </source>
</evidence>
<dbReference type="GO" id="GO:0008270">
    <property type="term" value="F:zinc ion binding"/>
    <property type="evidence" value="ECO:0007669"/>
    <property type="project" value="InterPro"/>
</dbReference>
<dbReference type="InterPro" id="IPR007219">
    <property type="entry name" value="XnlR_reg_dom"/>
</dbReference>
<dbReference type="AlphaFoldDB" id="A0A0D2ECK9"/>
<dbReference type="SUPFAM" id="SSF57701">
    <property type="entry name" value="Zn2/Cys6 DNA-binding domain"/>
    <property type="match status" value="1"/>
</dbReference>
<keyword evidence="10" id="KW-1185">Reference proteome</keyword>
<sequence>MPRPSEVESAGSPVERPRKRRRVPDEQRKRSHQSCDLCRKRRCKCIPSESVEGTCTTCFVNKVKCSYELPRKTRFYGSWDDLSDRYRCLWALVKGAFPNDDTDSVADLLELGKRLGYDMPDLNAADPLPSDDLVKETSHNVVPNSQNEAESVSAPSSSSRPRENDQNNVLAPDVWGSSGPNVTARESLRRREPSGLIRDDSGHAHFIGPSGTLSFFADLRQLVLSRDKSSGHAIIEPRSHFVHDDTAKALEADDIHEPNEQDNTELLAGPSPQSILSELSKEFSGPARPDPAEYLKSLPPQDAIDELCHIYFTEIHRDFPLFHRATFEDELEAYVVKFRARVLLGARKAYEPTCSNYGPDFGWLACLHMVLLVGSVGLSRSGLDLDLRQLRRNCLSEVRSLLPHLVTKCTITSVQALLLQSLFLHNNNHRNGAWTLLGTATRISFALGLHRQDLETSFRPVERELRKRVFCTLYGFEQFLSSSLGRPSGLNEFDVEVKAPRDGFLDDSAGASSQFTIASLQLQKVLGQTRSAIAKLKDKLNSDPSSNISSSATCSPDEEILDYLETWKQSLPPHLQMASIASLDDIPLPRSATGETADSLSLSDLRASLSRQTPTQLRGLVMLHVQYHYIALLVTRPTLLWEISSFSSYNTSRRTSYQADNDADHGGDFSTPEAPSSMGAACHYHAAQLVALIVLLDKFQLVNGVSALDVFYAYSAGLVLILGLLKGPQLSRHEKSSDASNRRRLTGQSGRCINDRNTHALIRVLRSTIGTVQKCATMKRMAGVMDKFADSVIKDGEPSDNSHQLEPILARTSSLKKSDGRNSARWPRRNDNHRSEQAVESARSQHAADGGRAPVPAGLEGNSTSNAPFWPSADQETNAERGLNGLVPTANVAMYAPFRPQDFGQHSQMDSAEEGYIYIPGQQSVTHMENLAQHASSMTGGTSSALSYPAFHHPYDVSRASIALDPFSNSSGMPAEGSFFPTMQGQSQNVDYLQRSSFWHDPFGTLADGQILDWADLETFLAT</sequence>
<dbReference type="HOGENOM" id="CLU_011777_2_0_1"/>
<feature type="region of interest" description="Disordered" evidence="7">
    <location>
        <begin position="1"/>
        <end position="29"/>
    </location>
</feature>